<dbReference type="Gene3D" id="1.10.530.10">
    <property type="match status" value="1"/>
</dbReference>
<dbReference type="EMBL" id="CP003984">
    <property type="protein sequence ID" value="AII85921.1"/>
    <property type="molecule type" value="Genomic_DNA"/>
</dbReference>
<keyword evidence="3" id="KW-0732">Signal</keyword>
<accession>A0AAN0RGX4</accession>
<evidence type="ECO:0000313" key="5">
    <source>
        <dbReference type="EMBL" id="AII85921.1"/>
    </source>
</evidence>
<name>A0AAN0RGX4_9RHOB</name>
<dbReference type="GO" id="GO:0008933">
    <property type="term" value="F:peptidoglycan lytic transglycosylase activity"/>
    <property type="evidence" value="ECO:0007669"/>
    <property type="project" value="InterPro"/>
</dbReference>
<evidence type="ECO:0000256" key="2">
    <source>
        <dbReference type="ARBA" id="ARBA00009387"/>
    </source>
</evidence>
<dbReference type="Proteomes" id="UP000028680">
    <property type="component" value="Chromosome"/>
</dbReference>
<comment type="similarity">
    <text evidence="2">Belongs to the virb1 family.</text>
</comment>
<dbReference type="PROSITE" id="PS00922">
    <property type="entry name" value="TRANSGLYCOSYLASE"/>
    <property type="match status" value="1"/>
</dbReference>
<dbReference type="PANTHER" id="PTHR37423:SF2">
    <property type="entry name" value="MEMBRANE-BOUND LYTIC MUREIN TRANSGLYCOSYLASE C"/>
    <property type="match status" value="1"/>
</dbReference>
<dbReference type="SUPFAM" id="SSF48435">
    <property type="entry name" value="Bacterial muramidases"/>
    <property type="match status" value="1"/>
</dbReference>
<evidence type="ECO:0000256" key="1">
    <source>
        <dbReference type="ARBA" id="ARBA00007734"/>
    </source>
</evidence>
<gene>
    <name evidence="5" type="primary">slt</name>
    <name evidence="5" type="ORF">RCA23_c03590</name>
</gene>
<dbReference type="PANTHER" id="PTHR37423">
    <property type="entry name" value="SOLUBLE LYTIC MUREIN TRANSGLYCOSYLASE-RELATED"/>
    <property type="match status" value="1"/>
</dbReference>
<dbReference type="InterPro" id="IPR008258">
    <property type="entry name" value="Transglycosylase_SLT_dom_1"/>
</dbReference>
<organism evidence="5 6">
    <name type="scientific">Planktomarina temperata RCA23</name>
    <dbReference type="NCBI Taxonomy" id="666509"/>
    <lineage>
        <taxon>Bacteria</taxon>
        <taxon>Pseudomonadati</taxon>
        <taxon>Pseudomonadota</taxon>
        <taxon>Alphaproteobacteria</taxon>
        <taxon>Rhodobacterales</taxon>
        <taxon>Paracoccaceae</taxon>
        <taxon>Planktomarina</taxon>
    </lineage>
</organism>
<dbReference type="Pfam" id="PF01464">
    <property type="entry name" value="SLT"/>
    <property type="match status" value="1"/>
</dbReference>
<dbReference type="AlphaFoldDB" id="A0AAN0RGX4"/>
<dbReference type="CDD" id="cd13401">
    <property type="entry name" value="Slt70-like"/>
    <property type="match status" value="1"/>
</dbReference>
<dbReference type="GO" id="GO:0016020">
    <property type="term" value="C:membrane"/>
    <property type="evidence" value="ECO:0007669"/>
    <property type="project" value="InterPro"/>
</dbReference>
<evidence type="ECO:0000259" key="4">
    <source>
        <dbReference type="Pfam" id="PF01464"/>
    </source>
</evidence>
<dbReference type="GO" id="GO:0004553">
    <property type="term" value="F:hydrolase activity, hydrolyzing O-glycosyl compounds"/>
    <property type="evidence" value="ECO:0007669"/>
    <property type="project" value="InterPro"/>
</dbReference>
<evidence type="ECO:0000256" key="3">
    <source>
        <dbReference type="ARBA" id="ARBA00022729"/>
    </source>
</evidence>
<keyword evidence="6" id="KW-1185">Reference proteome</keyword>
<dbReference type="InterPro" id="IPR008939">
    <property type="entry name" value="Lytic_TGlycosylase_superhlx_U"/>
</dbReference>
<feature type="domain" description="Transglycosylase SLT" evidence="4">
    <location>
        <begin position="511"/>
        <end position="610"/>
    </location>
</feature>
<comment type="similarity">
    <text evidence="1">Belongs to the transglycosylase Slt family.</text>
</comment>
<dbReference type="InterPro" id="IPR000189">
    <property type="entry name" value="Transglyc_AS"/>
</dbReference>
<dbReference type="InterPro" id="IPR023346">
    <property type="entry name" value="Lysozyme-like_dom_sf"/>
</dbReference>
<protein>
    <submittedName>
        <fullName evidence="5">Soluble lytic murein transglycosylase Slt</fullName>
        <ecNumber evidence="5">4.2.2.-</ecNumber>
    </submittedName>
</protein>
<dbReference type="KEGG" id="ptp:RCA23_c03590"/>
<evidence type="ECO:0000313" key="6">
    <source>
        <dbReference type="Proteomes" id="UP000028680"/>
    </source>
</evidence>
<dbReference type="GO" id="GO:0000270">
    <property type="term" value="P:peptidoglycan metabolic process"/>
    <property type="evidence" value="ECO:0007669"/>
    <property type="project" value="InterPro"/>
</dbReference>
<proteinExistence type="inferred from homology"/>
<reference evidence="5 6" key="1">
    <citation type="journal article" date="2014" name="ISME J.">
        <title>Adaptation of an abundant Roseobacter RCA organism to pelagic systems revealed by genomic and transcriptomic analyses.</title>
        <authorList>
            <person name="Voget S."/>
            <person name="Wemheuer B."/>
            <person name="Brinkhoff T."/>
            <person name="Vollmers J."/>
            <person name="Dietrich S."/>
            <person name="Giebel H.A."/>
            <person name="Beardsley C."/>
            <person name="Sardemann C."/>
            <person name="Bakenhus I."/>
            <person name="Billerbeck S."/>
            <person name="Daniel R."/>
            <person name="Simon M."/>
        </authorList>
    </citation>
    <scope>NUCLEOTIDE SEQUENCE [LARGE SCALE GENOMIC DNA]</scope>
    <source>
        <strain evidence="5 6">RCA23</strain>
    </source>
</reference>
<dbReference type="EC" id="4.2.2.-" evidence="5"/>
<dbReference type="Gene3D" id="1.25.20.10">
    <property type="entry name" value="Bacterial muramidases"/>
    <property type="match status" value="1"/>
</dbReference>
<dbReference type="GO" id="GO:0042597">
    <property type="term" value="C:periplasmic space"/>
    <property type="evidence" value="ECO:0007669"/>
    <property type="project" value="InterPro"/>
</dbReference>
<dbReference type="SUPFAM" id="SSF53955">
    <property type="entry name" value="Lysozyme-like"/>
    <property type="match status" value="1"/>
</dbReference>
<sequence length="686" mass="76150">MPRRICQDLRLKVFVSERKLGAMRIILFLVVTLCFATSASAQDAAALASVRAAYAAQAKGKWDEALRLAAPAGQVAVDLIQWDRLRAGRGQFSQAIEFLHRRPDWPGLPYLRKRSEATIEADAAPQDVIAFFSDTPPKTAKGSLRLAQALHKTGQKAAAITAAQWGWSSFSMLRSLEDEYLEMFGPHLESLHDSRLDQLLWQGDVTGAERLLERVNAGQAHLAKARIALQKKENGVTPLLANVPKPLKSDPGLAYDRFQWRLARGLRDGAIDLMLQRSSSALALGRPAKWASRRMSFARDFLWDGDYAKAYDLAANHHLAPGDDYAALEWLAGFIALRKLKRPETALVHFKNHGSAVGSEISLGRTYYWQGRALRAMGQADKAQQAFVQGAGYQTSFYGLLAAQEARLPMQSSLAGNELVTEWRRVEFVKSSVYEAGILLIQVDRSRFGVRFLTHLAESQSPQGLAQMGRMAEELGHPYLELMLGKRASRYGTMMERHFYPLTSRLMRPDTIAPELALAIARRESEFFAGAISGVGALGLMQVMPRTAKEMAGKLGIGYSRSRMLKDPDYNATIGIRYLEELTEEFGNSPVHIAAAYNAGPSRAHAWTAKLGDPRSPEVDVIDWIEQIPFSETRNYVMRVTESLPNYRARLAGQAVPLQFLQELKGAYNPEPIFAAPAVSLRPVSR</sequence>
<keyword evidence="5" id="KW-0456">Lyase</keyword>